<evidence type="ECO:0000313" key="2">
    <source>
        <dbReference type="Proteomes" id="UP000007382"/>
    </source>
</evidence>
<evidence type="ECO:0008006" key="3">
    <source>
        <dbReference type="Google" id="ProtNLM"/>
    </source>
</evidence>
<dbReference type="HOGENOM" id="CLU_174611_3_1_0"/>
<dbReference type="EMBL" id="AP012342">
    <property type="protein sequence ID" value="BAM07348.1"/>
    <property type="molecule type" value="Genomic_DNA"/>
</dbReference>
<dbReference type="OrthoDB" id="9798559at2"/>
<reference evidence="2" key="2">
    <citation type="submission" date="2012-03" db="EMBL/GenBank/DDBJ databases">
        <title>The complete genome sequence of the pioneer microbe on fresh volcanic deposit, Leptospirillum ferrooxidans strain C2-3.</title>
        <authorList>
            <person name="Fujimura R."/>
            <person name="Sato Y."/>
            <person name="Nishizawa T."/>
            <person name="Nanba K."/>
            <person name="Oshima K."/>
            <person name="Hattori M."/>
            <person name="Kamijo T."/>
            <person name="Ohta H."/>
        </authorList>
    </citation>
    <scope>NUCLEOTIDE SEQUENCE [LARGE SCALE GENOMIC DNA]</scope>
    <source>
        <strain evidence="2">C2-3</strain>
    </source>
</reference>
<dbReference type="InterPro" id="IPR016155">
    <property type="entry name" value="Mopterin_synth/thiamin_S_b"/>
</dbReference>
<dbReference type="PATRIC" id="fig|1162668.3.peg.1987"/>
<dbReference type="InterPro" id="IPR003749">
    <property type="entry name" value="ThiS/MoaD-like"/>
</dbReference>
<evidence type="ECO:0000313" key="1">
    <source>
        <dbReference type="EMBL" id="BAM07348.1"/>
    </source>
</evidence>
<dbReference type="eggNOG" id="COG2104">
    <property type="taxonomic scope" value="Bacteria"/>
</dbReference>
<dbReference type="InterPro" id="IPR010035">
    <property type="entry name" value="Thi_S"/>
</dbReference>
<dbReference type="InterPro" id="IPR012675">
    <property type="entry name" value="Beta-grasp_dom_sf"/>
</dbReference>
<sequence length="78" mass="8690">MSDDEHIYVNGDPYVFSRGKTVTVLLEELGFADRQVVVELNLLILQKEEWHQTGLNPGDRVEIIGFVGGGSLLFPTCL</sequence>
<reference evidence="1 2" key="1">
    <citation type="journal article" date="2012" name="J. Bacteriol.">
        <title>Complete Genome Sequence of Leptospirillum ferrooxidans Strain C2-3, Isolated from a Fresh Volcanic Ash Deposit on the Island of Miyake, Japan.</title>
        <authorList>
            <person name="Fujimura R."/>
            <person name="Sato Y."/>
            <person name="Nishizawa T."/>
            <person name="Oshima K."/>
            <person name="Kim S.-W."/>
            <person name="Hattori M."/>
            <person name="Kamijo T."/>
            <person name="Ohta H."/>
        </authorList>
    </citation>
    <scope>NUCLEOTIDE SEQUENCE [LARGE SCALE GENOMIC DNA]</scope>
    <source>
        <strain evidence="1 2">C2-3</strain>
    </source>
</reference>
<name>I0IPZ9_LEPFC</name>
<dbReference type="STRING" id="1162668.LFE_1668"/>
<dbReference type="SUPFAM" id="SSF54285">
    <property type="entry name" value="MoaD/ThiS"/>
    <property type="match status" value="1"/>
</dbReference>
<dbReference type="NCBIfam" id="TIGR01683">
    <property type="entry name" value="thiS"/>
    <property type="match status" value="1"/>
</dbReference>
<dbReference type="Pfam" id="PF02597">
    <property type="entry name" value="ThiS"/>
    <property type="match status" value="1"/>
</dbReference>
<dbReference type="PANTHER" id="PTHR34472:SF1">
    <property type="entry name" value="SULFUR CARRIER PROTEIN THIS"/>
    <property type="match status" value="1"/>
</dbReference>
<dbReference type="CDD" id="cd00565">
    <property type="entry name" value="Ubl_ThiS"/>
    <property type="match status" value="1"/>
</dbReference>
<dbReference type="PANTHER" id="PTHR34472">
    <property type="entry name" value="SULFUR CARRIER PROTEIN THIS"/>
    <property type="match status" value="1"/>
</dbReference>
<dbReference type="Gene3D" id="3.10.20.30">
    <property type="match status" value="1"/>
</dbReference>
<dbReference type="KEGG" id="lfc:LFE_1668"/>
<organism evidence="1 2">
    <name type="scientific">Leptospirillum ferrooxidans (strain C2-3)</name>
    <dbReference type="NCBI Taxonomy" id="1162668"/>
    <lineage>
        <taxon>Bacteria</taxon>
        <taxon>Pseudomonadati</taxon>
        <taxon>Nitrospirota</taxon>
        <taxon>Nitrospiria</taxon>
        <taxon>Nitrospirales</taxon>
        <taxon>Nitrospiraceae</taxon>
        <taxon>Leptospirillum</taxon>
    </lineage>
</organism>
<keyword evidence="2" id="KW-1185">Reference proteome</keyword>
<dbReference type="Proteomes" id="UP000007382">
    <property type="component" value="Chromosome"/>
</dbReference>
<dbReference type="RefSeq" id="WP_014449833.1">
    <property type="nucleotide sequence ID" value="NC_017094.1"/>
</dbReference>
<proteinExistence type="predicted"/>
<gene>
    <name evidence="1" type="ordered locus">LFE_1668</name>
</gene>
<dbReference type="AlphaFoldDB" id="I0IPZ9"/>
<accession>I0IPZ9</accession>
<protein>
    <recommendedName>
        <fullName evidence="3">Thiamine biosynthesis protein</fullName>
    </recommendedName>
</protein>